<dbReference type="STRING" id="84135.GCA_001052115_00636"/>
<gene>
    <name evidence="1" type="ORF">CJ218_00670</name>
</gene>
<dbReference type="RefSeq" id="WP_102189264.1">
    <property type="nucleotide sequence ID" value="NZ_JAPWBV010000004.1"/>
</dbReference>
<accession>A0A2N6SGP5</accession>
<protein>
    <recommendedName>
        <fullName evidence="3">Isochorismate synthase</fullName>
    </recommendedName>
</protein>
<sequence>MNDYQRIIDYNFSDIVLDDKLVVKFKVKKTFNESQFISLFSSKRGERFIIRTPDTKHAIIGIGYESTWLLDSNDFLTSFDNSSVLSGFEELKTQVTFLDIDEHDEEYFGIYGGVSDGKNKSSQEWVDFSDTTFVIPGILAVFKEEEVYFTLFFNMKEEKDFTSLWHERIQFLEELENYKEKLNEPHISVVRDIYPELWQEDIRSALLQIEKDELKRIVLSRKNLVLLENNISLAALTRYLFIKNRYFIAFESKKSLFLSTNPLISLDYQEENLNAYLYLKQENLFDDDFSIMCYEEEIINEYKDNFEKQYDTSFKVSEDTVLMGKKLDLYSVLQSKIENKEQAIKALSLLYPIPLIKGYPEDVAHDFFEDKNDIGYGFWYSPFGYINNDLNAKFYTCGNMMISQNNMITLFTSILLSKDQTYNKVVERSDEIVKSRLRLFDHLEEE</sequence>
<dbReference type="AlphaFoldDB" id="A0A2N6SGP5"/>
<dbReference type="EMBL" id="PNGT01000001">
    <property type="protein sequence ID" value="PMC53090.1"/>
    <property type="molecule type" value="Genomic_DNA"/>
</dbReference>
<organism evidence="1 2">
    <name type="scientific">Gemella sanguinis</name>
    <dbReference type="NCBI Taxonomy" id="84135"/>
    <lineage>
        <taxon>Bacteria</taxon>
        <taxon>Bacillati</taxon>
        <taxon>Bacillota</taxon>
        <taxon>Bacilli</taxon>
        <taxon>Bacillales</taxon>
        <taxon>Gemellaceae</taxon>
        <taxon>Gemella</taxon>
    </lineage>
</organism>
<dbReference type="OrthoDB" id="9803598at2"/>
<name>A0A2N6SGP5_9BACL</name>
<evidence type="ECO:0008006" key="3">
    <source>
        <dbReference type="Google" id="ProtNLM"/>
    </source>
</evidence>
<reference evidence="1 2" key="1">
    <citation type="submission" date="2017-09" db="EMBL/GenBank/DDBJ databases">
        <title>Bacterial strain isolated from the female urinary microbiota.</title>
        <authorList>
            <person name="Thomas-White K."/>
            <person name="Kumar N."/>
            <person name="Forster S."/>
            <person name="Putonti C."/>
            <person name="Lawley T."/>
            <person name="Wolfe A.J."/>
        </authorList>
    </citation>
    <scope>NUCLEOTIDE SEQUENCE [LARGE SCALE GENOMIC DNA]</scope>
    <source>
        <strain evidence="1 2">UMB0186</strain>
    </source>
</reference>
<dbReference type="Proteomes" id="UP000235670">
    <property type="component" value="Unassembled WGS sequence"/>
</dbReference>
<comment type="caution">
    <text evidence="1">The sequence shown here is derived from an EMBL/GenBank/DDBJ whole genome shotgun (WGS) entry which is preliminary data.</text>
</comment>
<proteinExistence type="predicted"/>
<dbReference type="InterPro" id="IPR005801">
    <property type="entry name" value="ADC_synthase"/>
</dbReference>
<dbReference type="GO" id="GO:0009697">
    <property type="term" value="P:salicylic acid biosynthetic process"/>
    <property type="evidence" value="ECO:0007669"/>
    <property type="project" value="TreeGrafter"/>
</dbReference>
<dbReference type="GO" id="GO:0008909">
    <property type="term" value="F:isochorismate synthase activity"/>
    <property type="evidence" value="ECO:0007669"/>
    <property type="project" value="TreeGrafter"/>
</dbReference>
<evidence type="ECO:0000313" key="1">
    <source>
        <dbReference type="EMBL" id="PMC53090.1"/>
    </source>
</evidence>
<dbReference type="PANTHER" id="PTHR42839">
    <property type="entry name" value="ISOCHORISMATE SYNTHASE ENTC"/>
    <property type="match status" value="1"/>
</dbReference>
<dbReference type="SUPFAM" id="SSF56322">
    <property type="entry name" value="ADC synthase"/>
    <property type="match status" value="1"/>
</dbReference>
<evidence type="ECO:0000313" key="2">
    <source>
        <dbReference type="Proteomes" id="UP000235670"/>
    </source>
</evidence>
<dbReference type="PANTHER" id="PTHR42839:SF2">
    <property type="entry name" value="ISOCHORISMATE SYNTHASE ENTC"/>
    <property type="match status" value="1"/>
</dbReference>
<dbReference type="Gene3D" id="3.60.120.10">
    <property type="entry name" value="Anthranilate synthase"/>
    <property type="match status" value="1"/>
</dbReference>